<dbReference type="SUPFAM" id="SSF46894">
    <property type="entry name" value="C-terminal effector domain of the bipartite response regulators"/>
    <property type="match status" value="1"/>
</dbReference>
<proteinExistence type="predicted"/>
<dbReference type="Pfam" id="PF00196">
    <property type="entry name" value="GerE"/>
    <property type="match status" value="1"/>
</dbReference>
<feature type="domain" description="Response regulatory" evidence="7">
    <location>
        <begin position="16"/>
        <end position="132"/>
    </location>
</feature>
<dbReference type="Pfam" id="PF00072">
    <property type="entry name" value="Response_reg"/>
    <property type="match status" value="1"/>
</dbReference>
<dbReference type="AlphaFoldDB" id="A0A368XZM8"/>
<evidence type="ECO:0000313" key="8">
    <source>
        <dbReference type="EMBL" id="RCW72596.1"/>
    </source>
</evidence>
<dbReference type="PROSITE" id="PS50110">
    <property type="entry name" value="RESPONSE_REGULATORY"/>
    <property type="match status" value="1"/>
</dbReference>
<evidence type="ECO:0000256" key="1">
    <source>
        <dbReference type="ARBA" id="ARBA00022553"/>
    </source>
</evidence>
<dbReference type="InterPro" id="IPR058245">
    <property type="entry name" value="NreC/VraR/RcsB-like_REC"/>
</dbReference>
<dbReference type="Gene3D" id="3.40.50.2300">
    <property type="match status" value="1"/>
</dbReference>
<keyword evidence="4" id="KW-0804">Transcription</keyword>
<dbReference type="SMART" id="SM00448">
    <property type="entry name" value="REC"/>
    <property type="match status" value="1"/>
</dbReference>
<dbReference type="OrthoDB" id="3623000at2"/>
<dbReference type="PANTHER" id="PTHR43214:SF41">
    <property type="entry name" value="NITRATE_NITRITE RESPONSE REGULATOR PROTEIN NARP"/>
    <property type="match status" value="1"/>
</dbReference>
<accession>A0A368XZM8</accession>
<dbReference type="InterPro" id="IPR016032">
    <property type="entry name" value="Sig_transdc_resp-reg_C-effctor"/>
</dbReference>
<evidence type="ECO:0000313" key="9">
    <source>
        <dbReference type="Proteomes" id="UP000252884"/>
    </source>
</evidence>
<name>A0A368XZM8_9BURK</name>
<reference evidence="8 9" key="1">
    <citation type="submission" date="2018-07" db="EMBL/GenBank/DDBJ databases">
        <title>Genomic Encyclopedia of Type Strains, Phase IV (KMG-IV): sequencing the most valuable type-strain genomes for metagenomic binning, comparative biology and taxonomic classification.</title>
        <authorList>
            <person name="Goeker M."/>
        </authorList>
    </citation>
    <scope>NUCLEOTIDE SEQUENCE [LARGE SCALE GENOMIC DNA]</scope>
    <source>
        <strain evidence="8 9">DSM 21634</strain>
    </source>
</reference>
<dbReference type="CDD" id="cd17535">
    <property type="entry name" value="REC_NarL-like"/>
    <property type="match status" value="1"/>
</dbReference>
<evidence type="ECO:0000259" key="6">
    <source>
        <dbReference type="PROSITE" id="PS50043"/>
    </source>
</evidence>
<feature type="modified residue" description="4-aspartylphosphate" evidence="5">
    <location>
        <position position="67"/>
    </location>
</feature>
<dbReference type="InterPro" id="IPR001789">
    <property type="entry name" value="Sig_transdc_resp-reg_receiver"/>
</dbReference>
<dbReference type="InterPro" id="IPR039420">
    <property type="entry name" value="WalR-like"/>
</dbReference>
<comment type="caution">
    <text evidence="8">The sequence shown here is derived from an EMBL/GenBank/DDBJ whole genome shotgun (WGS) entry which is preliminary data.</text>
</comment>
<dbReference type="InterPro" id="IPR011006">
    <property type="entry name" value="CheY-like_superfamily"/>
</dbReference>
<evidence type="ECO:0000256" key="5">
    <source>
        <dbReference type="PROSITE-ProRule" id="PRU00169"/>
    </source>
</evidence>
<dbReference type="CDD" id="cd06170">
    <property type="entry name" value="LuxR_C_like"/>
    <property type="match status" value="1"/>
</dbReference>
<evidence type="ECO:0000259" key="7">
    <source>
        <dbReference type="PROSITE" id="PS50110"/>
    </source>
</evidence>
<feature type="domain" description="HTH luxR-type" evidence="6">
    <location>
        <begin position="166"/>
        <end position="231"/>
    </location>
</feature>
<protein>
    <submittedName>
        <fullName evidence="8">LuxR family two component transcriptional regulator</fullName>
    </submittedName>
</protein>
<dbReference type="SMART" id="SM00421">
    <property type="entry name" value="HTH_LUXR"/>
    <property type="match status" value="1"/>
</dbReference>
<evidence type="ECO:0000256" key="4">
    <source>
        <dbReference type="ARBA" id="ARBA00023163"/>
    </source>
</evidence>
<keyword evidence="3" id="KW-0238">DNA-binding</keyword>
<gene>
    <name evidence="8" type="ORF">DES41_103202</name>
</gene>
<dbReference type="GO" id="GO:0006355">
    <property type="term" value="P:regulation of DNA-templated transcription"/>
    <property type="evidence" value="ECO:0007669"/>
    <property type="project" value="InterPro"/>
</dbReference>
<dbReference type="PROSITE" id="PS00622">
    <property type="entry name" value="HTH_LUXR_1"/>
    <property type="match status" value="1"/>
</dbReference>
<dbReference type="GO" id="GO:0000160">
    <property type="term" value="P:phosphorelay signal transduction system"/>
    <property type="evidence" value="ECO:0007669"/>
    <property type="project" value="InterPro"/>
</dbReference>
<dbReference type="SUPFAM" id="SSF52172">
    <property type="entry name" value="CheY-like"/>
    <property type="match status" value="1"/>
</dbReference>
<dbReference type="InterPro" id="IPR000792">
    <property type="entry name" value="Tscrpt_reg_LuxR_C"/>
</dbReference>
<organism evidence="8 9">
    <name type="scientific">Pseudorhodoferax soli</name>
    <dbReference type="NCBI Taxonomy" id="545864"/>
    <lineage>
        <taxon>Bacteria</taxon>
        <taxon>Pseudomonadati</taxon>
        <taxon>Pseudomonadota</taxon>
        <taxon>Betaproteobacteria</taxon>
        <taxon>Burkholderiales</taxon>
        <taxon>Comamonadaceae</taxon>
    </lineage>
</organism>
<dbReference type="Proteomes" id="UP000252884">
    <property type="component" value="Unassembled WGS sequence"/>
</dbReference>
<keyword evidence="9" id="KW-1185">Reference proteome</keyword>
<dbReference type="PROSITE" id="PS50043">
    <property type="entry name" value="HTH_LUXR_2"/>
    <property type="match status" value="1"/>
</dbReference>
<dbReference type="EMBL" id="QPJK01000003">
    <property type="protein sequence ID" value="RCW72596.1"/>
    <property type="molecule type" value="Genomic_DNA"/>
</dbReference>
<dbReference type="PANTHER" id="PTHR43214">
    <property type="entry name" value="TWO-COMPONENT RESPONSE REGULATOR"/>
    <property type="match status" value="1"/>
</dbReference>
<dbReference type="GO" id="GO:0003677">
    <property type="term" value="F:DNA binding"/>
    <property type="evidence" value="ECO:0007669"/>
    <property type="project" value="UniProtKB-KW"/>
</dbReference>
<dbReference type="RefSeq" id="WP_114468013.1">
    <property type="nucleotide sequence ID" value="NZ_QPJK01000003.1"/>
</dbReference>
<sequence>MDIPSCPPPNTGRPIQVALVEDDAAFQQAMAAAIAAAPDLALQGCATSLAQAFAMLDQAPADVLVVDLGLPDGSGIDVIRHARQRWPACHAMVSTTFGDEGHVIRSLEAGAYGYLLKDQAPGELVAAIRSLHAGGSPVSPLIARKVLAHFHPGASPAAQAGTAPGQAEPSVTLSAREREVLGHVTKGFTVHEIAGFIGVSHHTVQTYVRRTYEKLNVSSRMEAIYEARHLGLLGDLR</sequence>
<dbReference type="PRINTS" id="PR00038">
    <property type="entry name" value="HTHLUXR"/>
</dbReference>
<keyword evidence="2" id="KW-0805">Transcription regulation</keyword>
<evidence type="ECO:0000256" key="3">
    <source>
        <dbReference type="ARBA" id="ARBA00023125"/>
    </source>
</evidence>
<evidence type="ECO:0000256" key="2">
    <source>
        <dbReference type="ARBA" id="ARBA00023015"/>
    </source>
</evidence>
<keyword evidence="1 5" id="KW-0597">Phosphoprotein</keyword>